<dbReference type="SUPFAM" id="SSF52172">
    <property type="entry name" value="CheY-like"/>
    <property type="match status" value="1"/>
</dbReference>
<dbReference type="PROSITE" id="PS50043">
    <property type="entry name" value="HTH_LUXR_2"/>
    <property type="match status" value="1"/>
</dbReference>
<proteinExistence type="predicted"/>
<evidence type="ECO:0000313" key="8">
    <source>
        <dbReference type="EMBL" id="TGE29562.1"/>
    </source>
</evidence>
<dbReference type="SMART" id="SM00421">
    <property type="entry name" value="HTH_LUXR"/>
    <property type="match status" value="1"/>
</dbReference>
<dbReference type="CDD" id="cd17535">
    <property type="entry name" value="REC_NarL-like"/>
    <property type="match status" value="1"/>
</dbReference>
<keyword evidence="9" id="KW-1185">Reference proteome</keyword>
<reference evidence="8 9" key="1">
    <citation type="submission" date="2019-04" db="EMBL/GenBank/DDBJ databases">
        <authorList>
            <person name="Feng G."/>
            <person name="Zhang J."/>
            <person name="Zhu H."/>
        </authorList>
    </citation>
    <scope>NUCLEOTIDE SEQUENCE [LARGE SCALE GENOMIC DNA]</scope>
    <source>
        <strain evidence="8 9">9PBR-1</strain>
    </source>
</reference>
<dbReference type="SMART" id="SM00448">
    <property type="entry name" value="REC"/>
    <property type="match status" value="1"/>
</dbReference>
<dbReference type="Proteomes" id="UP000298471">
    <property type="component" value="Unassembled WGS sequence"/>
</dbReference>
<accession>A0A4Z0QLE2</accession>
<feature type="domain" description="HTH luxR-type" evidence="6">
    <location>
        <begin position="157"/>
        <end position="222"/>
    </location>
</feature>
<dbReference type="InterPro" id="IPR000792">
    <property type="entry name" value="Tscrpt_reg_LuxR_C"/>
</dbReference>
<gene>
    <name evidence="8" type="ORF">E5K02_08935</name>
</gene>
<sequence>MDKTFTDVSCISVMVVDDHPLVLAGIKALLQPETDIRVLAEADSGAKALQMLAEHPDIQVALLDLNMPHMTGIELARLIRQRHPQVKALVLSTFQDHASVAEVLEAGGTGYLLKSTTRQELGTAIRAVAAGQRYFSQEVTATMVQSLEIQAGHSSQRVEKPASLTSRESEILQLIAQEYSNERIAQQLFISERTVESHRKNILTKTKSKTIIGLIRYALRNKLIT</sequence>
<evidence type="ECO:0000313" key="9">
    <source>
        <dbReference type="Proteomes" id="UP000298471"/>
    </source>
</evidence>
<dbReference type="OrthoDB" id="9797341at2"/>
<dbReference type="PANTHER" id="PTHR43214:SF41">
    <property type="entry name" value="NITRATE_NITRITE RESPONSE REGULATOR PROTEIN NARP"/>
    <property type="match status" value="1"/>
</dbReference>
<feature type="domain" description="Response regulatory" evidence="7">
    <location>
        <begin position="12"/>
        <end position="129"/>
    </location>
</feature>
<evidence type="ECO:0000256" key="1">
    <source>
        <dbReference type="ARBA" id="ARBA00022553"/>
    </source>
</evidence>
<keyword evidence="1 5" id="KW-0597">Phosphoprotein</keyword>
<name>A0A4Z0QLE2_9BACT</name>
<dbReference type="InterPro" id="IPR001789">
    <property type="entry name" value="Sig_transdc_resp-reg_receiver"/>
</dbReference>
<dbReference type="Pfam" id="PF00196">
    <property type="entry name" value="GerE"/>
    <property type="match status" value="1"/>
</dbReference>
<keyword evidence="2" id="KW-0805">Transcription regulation</keyword>
<dbReference type="InterPro" id="IPR039420">
    <property type="entry name" value="WalR-like"/>
</dbReference>
<keyword evidence="4" id="KW-0804">Transcription</keyword>
<evidence type="ECO:0000259" key="7">
    <source>
        <dbReference type="PROSITE" id="PS50110"/>
    </source>
</evidence>
<evidence type="ECO:0000256" key="2">
    <source>
        <dbReference type="ARBA" id="ARBA00023015"/>
    </source>
</evidence>
<evidence type="ECO:0000259" key="6">
    <source>
        <dbReference type="PROSITE" id="PS50043"/>
    </source>
</evidence>
<dbReference type="CDD" id="cd06170">
    <property type="entry name" value="LuxR_C_like"/>
    <property type="match status" value="1"/>
</dbReference>
<keyword evidence="3" id="KW-0238">DNA-binding</keyword>
<dbReference type="Gene3D" id="3.40.50.2300">
    <property type="match status" value="1"/>
</dbReference>
<dbReference type="InterPro" id="IPR011006">
    <property type="entry name" value="CheY-like_superfamily"/>
</dbReference>
<evidence type="ECO:0000256" key="3">
    <source>
        <dbReference type="ARBA" id="ARBA00023125"/>
    </source>
</evidence>
<dbReference type="RefSeq" id="WP_135394126.1">
    <property type="nucleotide sequence ID" value="NZ_SRMB01000001.1"/>
</dbReference>
<protein>
    <submittedName>
        <fullName evidence="8">Response regulator transcription factor</fullName>
    </submittedName>
</protein>
<organism evidence="8 9">
    <name type="scientific">Hymenobacter metallicola</name>
    <dbReference type="NCBI Taxonomy" id="2563114"/>
    <lineage>
        <taxon>Bacteria</taxon>
        <taxon>Pseudomonadati</taxon>
        <taxon>Bacteroidota</taxon>
        <taxon>Cytophagia</taxon>
        <taxon>Cytophagales</taxon>
        <taxon>Hymenobacteraceae</taxon>
        <taxon>Hymenobacter</taxon>
    </lineage>
</organism>
<dbReference type="GO" id="GO:0003677">
    <property type="term" value="F:DNA binding"/>
    <property type="evidence" value="ECO:0007669"/>
    <property type="project" value="UniProtKB-KW"/>
</dbReference>
<dbReference type="Pfam" id="PF00072">
    <property type="entry name" value="Response_reg"/>
    <property type="match status" value="1"/>
</dbReference>
<feature type="modified residue" description="4-aspartylphosphate" evidence="5">
    <location>
        <position position="64"/>
    </location>
</feature>
<comment type="caution">
    <text evidence="8">The sequence shown here is derived from an EMBL/GenBank/DDBJ whole genome shotgun (WGS) entry which is preliminary data.</text>
</comment>
<dbReference type="PROSITE" id="PS50110">
    <property type="entry name" value="RESPONSE_REGULATORY"/>
    <property type="match status" value="1"/>
</dbReference>
<dbReference type="InterPro" id="IPR058245">
    <property type="entry name" value="NreC/VraR/RcsB-like_REC"/>
</dbReference>
<dbReference type="SUPFAM" id="SSF46894">
    <property type="entry name" value="C-terminal effector domain of the bipartite response regulators"/>
    <property type="match status" value="1"/>
</dbReference>
<dbReference type="InterPro" id="IPR016032">
    <property type="entry name" value="Sig_transdc_resp-reg_C-effctor"/>
</dbReference>
<dbReference type="AlphaFoldDB" id="A0A4Z0QLE2"/>
<dbReference type="GO" id="GO:0006355">
    <property type="term" value="P:regulation of DNA-templated transcription"/>
    <property type="evidence" value="ECO:0007669"/>
    <property type="project" value="InterPro"/>
</dbReference>
<dbReference type="EMBL" id="SRMB01000001">
    <property type="protein sequence ID" value="TGE29562.1"/>
    <property type="molecule type" value="Genomic_DNA"/>
</dbReference>
<dbReference type="PRINTS" id="PR00038">
    <property type="entry name" value="HTHLUXR"/>
</dbReference>
<evidence type="ECO:0000256" key="5">
    <source>
        <dbReference type="PROSITE-ProRule" id="PRU00169"/>
    </source>
</evidence>
<evidence type="ECO:0000256" key="4">
    <source>
        <dbReference type="ARBA" id="ARBA00023163"/>
    </source>
</evidence>
<dbReference type="PANTHER" id="PTHR43214">
    <property type="entry name" value="TWO-COMPONENT RESPONSE REGULATOR"/>
    <property type="match status" value="1"/>
</dbReference>
<dbReference type="GO" id="GO:0000160">
    <property type="term" value="P:phosphorelay signal transduction system"/>
    <property type="evidence" value="ECO:0007669"/>
    <property type="project" value="InterPro"/>
</dbReference>